<sequence>MSDISSILFATMSPDLRTRIEAEISLSSTFTHPQTGLILAQISVSPEMDLSLRQSAAIALRKYVREYWAQGWDGFKGPAAPQEVSEQIRRIIFKGLADPLQKVRALCAAVVSTCAKYDFPSRWPTLLDNLLAYLSSGDPAQVHGAMTVLSELVRSELSEDQTIPMLQRMLPVLLHVLGAGEVHSGHTRARAVNVFSECLRALEMLKSEYPKQIKTATEQILPTWLSAFQQLLQSDPTTEIDKDAGGDLAMRCQIFMTLSTVCWTFPRFITPFAQDFFMLGLSHLHSLYPNFHDEYLLSTGTGLEIPVPGFLDDDTVACGPQLASPILDFMSGQVKVPRMKQWFEGVGIGEVMGVVVRWIQMTTDDEDAWMGDINLFVNDEDDEADTYSIRLSGLELVDELFENFPVHTPHALAEIVQSSIHAAQADQASGKEEWWKPIEAGLAILANKPAADAMMIAFDDSVIPTDQILWLLRDVLPALCSNVQVPFLQGRALIFAGRYHKLADDALARDYVNATLNVLESEAVQPVAKVSAVRAIQTYSSNASLTLPFAERITVCLAPLLTQSTEDTLSQVLETLNAVVSLEGGKWMSESLAGQLGSGLLHVLDENAKDMIFVSVLSNMFETLASSPYYVIVVRETLPRLAQTAADNAVENPSMSIPAIDLITSLIRGCKLPDGLGQGFVDMVVPALTTCILTAQDRDLVGSAVVCLTHIVRKDCRQILSYHTVQGQAGLQIMIQVLAHVLRPQASEAGGLWIGDLVVHLLRRAGDALSPVLPDLLISLLNRLPTVKTAPFTQSLVIPFAYILQSHRDFVLDLLEKTPVRMPDGSVQSGLEVLLHSWTENSEVFQGHWANRISDLGLCQLFLSGRASVLSLACQGTLIIKPGQANVIITRSKSKQMPIEYTSIPFPVKAVKIILGDITTDAEPASAGMKLGIPTGPEDDDEDEDDWADEETVYQERVKDEEFAFLSENWDDEDDFPDDVDDEDLKEDPVSKMDMQAYLFAFLRDCAQKNTNNFARIVDELSVEEQMTLQRALHG</sequence>
<dbReference type="GO" id="GO:0031267">
    <property type="term" value="F:small GTPase binding"/>
    <property type="evidence" value="ECO:0007669"/>
    <property type="project" value="InterPro"/>
</dbReference>
<dbReference type="OrthoDB" id="431626at2759"/>
<keyword evidence="3" id="KW-0653">Protein transport</keyword>
<dbReference type="Gene3D" id="1.25.10.10">
    <property type="entry name" value="Leucine-rich Repeat Variant"/>
    <property type="match status" value="1"/>
</dbReference>
<dbReference type="EMBL" id="KV417284">
    <property type="protein sequence ID" value="KZO96466.1"/>
    <property type="molecule type" value="Genomic_DNA"/>
</dbReference>
<evidence type="ECO:0000256" key="4">
    <source>
        <dbReference type="ARBA" id="ARBA00023242"/>
    </source>
</evidence>
<dbReference type="InterPro" id="IPR001494">
    <property type="entry name" value="Importin-beta_N"/>
</dbReference>
<name>A0A167M920_CALVF</name>
<evidence type="ECO:0000313" key="8">
    <source>
        <dbReference type="Proteomes" id="UP000076738"/>
    </source>
</evidence>
<dbReference type="GO" id="GO:0006606">
    <property type="term" value="P:protein import into nucleus"/>
    <property type="evidence" value="ECO:0007669"/>
    <property type="project" value="TreeGrafter"/>
</dbReference>
<dbReference type="Pfam" id="PF25018">
    <property type="entry name" value="HEAT_IPO9_c"/>
    <property type="match status" value="1"/>
</dbReference>
<keyword evidence="4" id="KW-0539">Nucleus</keyword>
<evidence type="ECO:0000313" key="7">
    <source>
        <dbReference type="EMBL" id="KZO96466.1"/>
    </source>
</evidence>
<dbReference type="SUPFAM" id="SSF48371">
    <property type="entry name" value="ARM repeat"/>
    <property type="match status" value="1"/>
</dbReference>
<evidence type="ECO:0000259" key="6">
    <source>
        <dbReference type="PROSITE" id="PS50166"/>
    </source>
</evidence>
<dbReference type="InterPro" id="IPR056840">
    <property type="entry name" value="HEAT_IPO9_central"/>
</dbReference>
<evidence type="ECO:0000256" key="5">
    <source>
        <dbReference type="SAM" id="MobiDB-lite"/>
    </source>
</evidence>
<reference evidence="7 8" key="1">
    <citation type="journal article" date="2016" name="Mol. Biol. Evol.">
        <title>Comparative Genomics of Early-Diverging Mushroom-Forming Fungi Provides Insights into the Origins of Lignocellulose Decay Capabilities.</title>
        <authorList>
            <person name="Nagy L.G."/>
            <person name="Riley R."/>
            <person name="Tritt A."/>
            <person name="Adam C."/>
            <person name="Daum C."/>
            <person name="Floudas D."/>
            <person name="Sun H."/>
            <person name="Yadav J.S."/>
            <person name="Pangilinan J."/>
            <person name="Larsson K.H."/>
            <person name="Matsuura K."/>
            <person name="Barry K."/>
            <person name="Labutti K."/>
            <person name="Kuo R."/>
            <person name="Ohm R.A."/>
            <person name="Bhattacharya S.S."/>
            <person name="Shirouzu T."/>
            <person name="Yoshinaga Y."/>
            <person name="Martin F.M."/>
            <person name="Grigoriev I.V."/>
            <person name="Hibbett D.S."/>
        </authorList>
    </citation>
    <scope>NUCLEOTIDE SEQUENCE [LARGE SCALE GENOMIC DNA]</scope>
    <source>
        <strain evidence="7 8">TUFC12733</strain>
    </source>
</reference>
<dbReference type="Proteomes" id="UP000076738">
    <property type="component" value="Unassembled WGS sequence"/>
</dbReference>
<dbReference type="STRING" id="1330018.A0A167M920"/>
<dbReference type="Pfam" id="PF03810">
    <property type="entry name" value="IBN_N"/>
    <property type="match status" value="1"/>
</dbReference>
<dbReference type="GO" id="GO:0005829">
    <property type="term" value="C:cytosol"/>
    <property type="evidence" value="ECO:0007669"/>
    <property type="project" value="TreeGrafter"/>
</dbReference>
<accession>A0A167M920</accession>
<dbReference type="InterPro" id="IPR016024">
    <property type="entry name" value="ARM-type_fold"/>
</dbReference>
<evidence type="ECO:0000256" key="2">
    <source>
        <dbReference type="ARBA" id="ARBA00022448"/>
    </source>
</evidence>
<evidence type="ECO:0000256" key="3">
    <source>
        <dbReference type="ARBA" id="ARBA00022927"/>
    </source>
</evidence>
<keyword evidence="8" id="KW-1185">Reference proteome</keyword>
<proteinExistence type="predicted"/>
<dbReference type="SMART" id="SM00913">
    <property type="entry name" value="IBN_N"/>
    <property type="match status" value="1"/>
</dbReference>
<comment type="subcellular location">
    <subcellularLocation>
        <location evidence="1">Nucleus</location>
    </subcellularLocation>
</comment>
<dbReference type="GO" id="GO:0005635">
    <property type="term" value="C:nuclear envelope"/>
    <property type="evidence" value="ECO:0007669"/>
    <property type="project" value="TreeGrafter"/>
</dbReference>
<dbReference type="PANTHER" id="PTHR10997">
    <property type="entry name" value="IMPORTIN-7, 8, 11"/>
    <property type="match status" value="1"/>
</dbReference>
<feature type="compositionally biased region" description="Acidic residues" evidence="5">
    <location>
        <begin position="937"/>
        <end position="947"/>
    </location>
</feature>
<dbReference type="InterPro" id="IPR011989">
    <property type="entry name" value="ARM-like"/>
</dbReference>
<dbReference type="PROSITE" id="PS50166">
    <property type="entry name" value="IMPORTIN_B_NT"/>
    <property type="match status" value="1"/>
</dbReference>
<keyword evidence="2" id="KW-0813">Transport</keyword>
<gene>
    <name evidence="7" type="ORF">CALVIDRAFT_514825</name>
</gene>
<feature type="region of interest" description="Disordered" evidence="5">
    <location>
        <begin position="925"/>
        <end position="947"/>
    </location>
</feature>
<dbReference type="PANTHER" id="PTHR10997:SF9">
    <property type="entry name" value="IMPORTIN-9"/>
    <property type="match status" value="1"/>
</dbReference>
<protein>
    <submittedName>
        <fullName evidence="7">ARM repeat-containing protein</fullName>
    </submittedName>
</protein>
<dbReference type="AlphaFoldDB" id="A0A167M920"/>
<organism evidence="7 8">
    <name type="scientific">Calocera viscosa (strain TUFC12733)</name>
    <dbReference type="NCBI Taxonomy" id="1330018"/>
    <lineage>
        <taxon>Eukaryota</taxon>
        <taxon>Fungi</taxon>
        <taxon>Dikarya</taxon>
        <taxon>Basidiomycota</taxon>
        <taxon>Agaricomycotina</taxon>
        <taxon>Dacrymycetes</taxon>
        <taxon>Dacrymycetales</taxon>
        <taxon>Dacrymycetaceae</taxon>
        <taxon>Calocera</taxon>
    </lineage>
</organism>
<feature type="domain" description="Importin N-terminal" evidence="6">
    <location>
        <begin position="22"/>
        <end position="98"/>
    </location>
</feature>
<evidence type="ECO:0000256" key="1">
    <source>
        <dbReference type="ARBA" id="ARBA00004123"/>
    </source>
</evidence>